<keyword evidence="2" id="KW-0540">Nuclease</keyword>
<organism evidence="2 3">
    <name type="scientific">Geomicrobium halophilum</name>
    <dbReference type="NCBI Taxonomy" id="549000"/>
    <lineage>
        <taxon>Bacteria</taxon>
        <taxon>Bacillati</taxon>
        <taxon>Bacillota</taxon>
        <taxon>Bacilli</taxon>
        <taxon>Bacillales</taxon>
        <taxon>Geomicrobium</taxon>
    </lineage>
</organism>
<dbReference type="Proteomes" id="UP000568839">
    <property type="component" value="Unassembled WGS sequence"/>
</dbReference>
<comment type="caution">
    <text evidence="2">The sequence shown here is derived from an EMBL/GenBank/DDBJ whole genome shotgun (WGS) entry which is preliminary data.</text>
</comment>
<dbReference type="SUPFAM" id="SSF82771">
    <property type="entry name" value="GIY-YIG endonuclease"/>
    <property type="match status" value="1"/>
</dbReference>
<evidence type="ECO:0000313" key="3">
    <source>
        <dbReference type="Proteomes" id="UP000568839"/>
    </source>
</evidence>
<dbReference type="PROSITE" id="PS50164">
    <property type="entry name" value="GIY_YIG"/>
    <property type="match status" value="1"/>
</dbReference>
<dbReference type="InterPro" id="IPR029063">
    <property type="entry name" value="SAM-dependent_MTases_sf"/>
</dbReference>
<dbReference type="InterPro" id="IPR000305">
    <property type="entry name" value="GIY-YIG_endonuc"/>
</dbReference>
<dbReference type="AlphaFoldDB" id="A0A841PXP3"/>
<dbReference type="GO" id="GO:0032259">
    <property type="term" value="P:methylation"/>
    <property type="evidence" value="ECO:0007669"/>
    <property type="project" value="UniProtKB-KW"/>
</dbReference>
<gene>
    <name evidence="2" type="ORF">HNR44_003524</name>
</gene>
<dbReference type="PANTHER" id="PTHR47739:SF1">
    <property type="entry name" value="TRNA1(VAL) (ADENINE(37)-N6)-METHYLTRANSFERASE"/>
    <property type="match status" value="1"/>
</dbReference>
<accession>A0A841PXP3</accession>
<dbReference type="SUPFAM" id="SSF53335">
    <property type="entry name" value="S-adenosyl-L-methionine-dependent methyltransferases"/>
    <property type="match status" value="1"/>
</dbReference>
<dbReference type="Pfam" id="PF05175">
    <property type="entry name" value="MTS"/>
    <property type="match status" value="1"/>
</dbReference>
<dbReference type="GO" id="GO:0004519">
    <property type="term" value="F:endonuclease activity"/>
    <property type="evidence" value="ECO:0007669"/>
    <property type="project" value="UniProtKB-KW"/>
</dbReference>
<protein>
    <submittedName>
        <fullName evidence="2">tRNA1(Val) A37 N6-methylase TrmN6/predicted GIY-YIG superfamily endonuclease</fullName>
    </submittedName>
</protein>
<dbReference type="Pfam" id="PF01541">
    <property type="entry name" value="GIY-YIG"/>
    <property type="match status" value="1"/>
</dbReference>
<name>A0A841PXP3_9BACL</name>
<evidence type="ECO:0000259" key="1">
    <source>
        <dbReference type="PROSITE" id="PS50164"/>
    </source>
</evidence>
<dbReference type="GO" id="GO:0008168">
    <property type="term" value="F:methyltransferase activity"/>
    <property type="evidence" value="ECO:0007669"/>
    <property type="project" value="UniProtKB-KW"/>
</dbReference>
<dbReference type="CDD" id="cd02440">
    <property type="entry name" value="AdoMet_MTases"/>
    <property type="match status" value="1"/>
</dbReference>
<keyword evidence="2" id="KW-0808">Transferase</keyword>
<proteinExistence type="predicted"/>
<sequence length="355" mass="40474">MELGSKERVDYIYKNQLRIIQGEETFPFSKDAVLLGQFVSAKKTKGKMIDLCAGSGAISLVLSTRSQVPITGVELQPELCDMARRSAKLNGRQEQLTFICEDIRRVWERLGVETYDVITCNPPYFQGMGKKNTKSSIKAARHEMDVTIEDVVQTSSQLLKYKGKAAFVYRPERLQELFRACEQVQLTPKRIQFVHPKENRDSNIVLVETMKGGNQGLKTLPPVIVYGSHGYTDQFQRAYEGDHEKGPQLATKVATEVAEHYVYMLECGDGSYYTGYTTEPYARLHKHKEGIAAKYTRGRGPFSLIHLQAFPSKTEALREEWRIKQLTKAEKKQLIQERRGSFGKRYTLSRSDADR</sequence>
<feature type="domain" description="GIY-YIG" evidence="1">
    <location>
        <begin position="258"/>
        <end position="333"/>
    </location>
</feature>
<dbReference type="Gene3D" id="3.40.1440.10">
    <property type="entry name" value="GIY-YIG endonuclease"/>
    <property type="match status" value="1"/>
</dbReference>
<dbReference type="InterPro" id="IPR050210">
    <property type="entry name" value="tRNA_Adenine-N(6)_MTase"/>
</dbReference>
<dbReference type="PANTHER" id="PTHR47739">
    <property type="entry name" value="TRNA1(VAL) (ADENINE(37)-N6)-METHYLTRANSFERASE"/>
    <property type="match status" value="1"/>
</dbReference>
<evidence type="ECO:0000313" key="2">
    <source>
        <dbReference type="EMBL" id="MBB6451511.1"/>
    </source>
</evidence>
<dbReference type="InterPro" id="IPR007848">
    <property type="entry name" value="Small_mtfrase_dom"/>
</dbReference>
<reference evidence="2 3" key="1">
    <citation type="submission" date="2020-08" db="EMBL/GenBank/DDBJ databases">
        <title>Genomic Encyclopedia of Type Strains, Phase IV (KMG-IV): sequencing the most valuable type-strain genomes for metagenomic binning, comparative biology and taxonomic classification.</title>
        <authorList>
            <person name="Goeker M."/>
        </authorList>
    </citation>
    <scope>NUCLEOTIDE SEQUENCE [LARGE SCALE GENOMIC DNA]</scope>
    <source>
        <strain evidence="2 3">DSM 21769</strain>
    </source>
</reference>
<keyword evidence="2" id="KW-0489">Methyltransferase</keyword>
<keyword evidence="3" id="KW-1185">Reference proteome</keyword>
<dbReference type="EMBL" id="JACHHJ010000008">
    <property type="protein sequence ID" value="MBB6451511.1"/>
    <property type="molecule type" value="Genomic_DNA"/>
</dbReference>
<keyword evidence="2" id="KW-0255">Endonuclease</keyword>
<dbReference type="CDD" id="cd10456">
    <property type="entry name" value="GIY-YIG_UPF0213"/>
    <property type="match status" value="1"/>
</dbReference>
<dbReference type="InterPro" id="IPR035901">
    <property type="entry name" value="GIY-YIG_endonuc_sf"/>
</dbReference>
<dbReference type="Gene3D" id="3.40.50.150">
    <property type="entry name" value="Vaccinia Virus protein VP39"/>
    <property type="match status" value="1"/>
</dbReference>
<keyword evidence="2" id="KW-0378">Hydrolase</keyword>
<dbReference type="RefSeq" id="WP_184405822.1">
    <property type="nucleotide sequence ID" value="NZ_JACHHJ010000008.1"/>
</dbReference>